<protein>
    <recommendedName>
        <fullName evidence="4">BTB domain-containing protein</fullName>
    </recommendedName>
</protein>
<name>A0A4Y7SX28_COPMI</name>
<dbReference type="OrthoDB" id="2593747at2759"/>
<evidence type="ECO:0000313" key="2">
    <source>
        <dbReference type="EMBL" id="TEB26410.1"/>
    </source>
</evidence>
<feature type="region of interest" description="Disordered" evidence="1">
    <location>
        <begin position="51"/>
        <end position="71"/>
    </location>
</feature>
<dbReference type="Proteomes" id="UP000298030">
    <property type="component" value="Unassembled WGS sequence"/>
</dbReference>
<evidence type="ECO:0008006" key="4">
    <source>
        <dbReference type="Google" id="ProtNLM"/>
    </source>
</evidence>
<organism evidence="2 3">
    <name type="scientific">Coprinellus micaceus</name>
    <name type="common">Glistening ink-cap mushroom</name>
    <name type="synonym">Coprinus micaceus</name>
    <dbReference type="NCBI Taxonomy" id="71717"/>
    <lineage>
        <taxon>Eukaryota</taxon>
        <taxon>Fungi</taxon>
        <taxon>Dikarya</taxon>
        <taxon>Basidiomycota</taxon>
        <taxon>Agaricomycotina</taxon>
        <taxon>Agaricomycetes</taxon>
        <taxon>Agaricomycetidae</taxon>
        <taxon>Agaricales</taxon>
        <taxon>Agaricineae</taxon>
        <taxon>Psathyrellaceae</taxon>
        <taxon>Coprinellus</taxon>
    </lineage>
</organism>
<gene>
    <name evidence="2" type="ORF">FA13DRAFT_1737341</name>
</gene>
<evidence type="ECO:0000256" key="1">
    <source>
        <dbReference type="SAM" id="MobiDB-lite"/>
    </source>
</evidence>
<dbReference type="AlphaFoldDB" id="A0A4Y7SX28"/>
<accession>A0A4Y7SX28</accession>
<evidence type="ECO:0000313" key="3">
    <source>
        <dbReference type="Proteomes" id="UP000298030"/>
    </source>
</evidence>
<comment type="caution">
    <text evidence="2">The sequence shown here is derived from an EMBL/GenBank/DDBJ whole genome shotgun (WGS) entry which is preliminary data.</text>
</comment>
<reference evidence="2 3" key="1">
    <citation type="journal article" date="2019" name="Nat. Ecol. Evol.">
        <title>Megaphylogeny resolves global patterns of mushroom evolution.</title>
        <authorList>
            <person name="Varga T."/>
            <person name="Krizsan K."/>
            <person name="Foldi C."/>
            <person name="Dima B."/>
            <person name="Sanchez-Garcia M."/>
            <person name="Sanchez-Ramirez S."/>
            <person name="Szollosi G.J."/>
            <person name="Szarkandi J.G."/>
            <person name="Papp V."/>
            <person name="Albert L."/>
            <person name="Andreopoulos W."/>
            <person name="Angelini C."/>
            <person name="Antonin V."/>
            <person name="Barry K.W."/>
            <person name="Bougher N.L."/>
            <person name="Buchanan P."/>
            <person name="Buyck B."/>
            <person name="Bense V."/>
            <person name="Catcheside P."/>
            <person name="Chovatia M."/>
            <person name="Cooper J."/>
            <person name="Damon W."/>
            <person name="Desjardin D."/>
            <person name="Finy P."/>
            <person name="Geml J."/>
            <person name="Haridas S."/>
            <person name="Hughes K."/>
            <person name="Justo A."/>
            <person name="Karasinski D."/>
            <person name="Kautmanova I."/>
            <person name="Kiss B."/>
            <person name="Kocsube S."/>
            <person name="Kotiranta H."/>
            <person name="LaButti K.M."/>
            <person name="Lechner B.E."/>
            <person name="Liimatainen K."/>
            <person name="Lipzen A."/>
            <person name="Lukacs Z."/>
            <person name="Mihaltcheva S."/>
            <person name="Morgado L.N."/>
            <person name="Niskanen T."/>
            <person name="Noordeloos M.E."/>
            <person name="Ohm R.A."/>
            <person name="Ortiz-Santana B."/>
            <person name="Ovrebo C."/>
            <person name="Racz N."/>
            <person name="Riley R."/>
            <person name="Savchenko A."/>
            <person name="Shiryaev A."/>
            <person name="Soop K."/>
            <person name="Spirin V."/>
            <person name="Szebenyi C."/>
            <person name="Tomsovsky M."/>
            <person name="Tulloss R.E."/>
            <person name="Uehling J."/>
            <person name="Grigoriev I.V."/>
            <person name="Vagvolgyi C."/>
            <person name="Papp T."/>
            <person name="Martin F.M."/>
            <person name="Miettinen O."/>
            <person name="Hibbett D.S."/>
            <person name="Nagy L.G."/>
        </authorList>
    </citation>
    <scope>NUCLEOTIDE SEQUENCE [LARGE SCALE GENOMIC DNA]</scope>
    <source>
        <strain evidence="2 3">FP101781</strain>
    </source>
</reference>
<proteinExistence type="predicted"/>
<dbReference type="EMBL" id="QPFP01000048">
    <property type="protein sequence ID" value="TEB26410.1"/>
    <property type="molecule type" value="Genomic_DNA"/>
</dbReference>
<feature type="compositionally biased region" description="Basic and acidic residues" evidence="1">
    <location>
        <begin position="54"/>
        <end position="66"/>
    </location>
</feature>
<keyword evidence="3" id="KW-1185">Reference proteome</keyword>
<sequence length="290" mass="32966">MSGAIPKTYFRSERYYYEIVVFEVEGTLYRVLKDGFTNWSQSVFRDMFSLPQAPKDENQHDEVREGDTDENPIRLVGCTKSEFESLLELMNPRDGPGIPHLIKEQWMGVLKLGRSWDMPKAVSLAIEKLSTIDLRPVEKVHLGRSYGIPKWLKEGYVALIGDRSEDTTFEEMTSLGFETVSRILWARDRVFSRPPPNGFWVGKDSFACGNCWKSKGQMVPIRKATYDWCGVCGHGYSVGVTVINSPYNSLSNAPSSFEDAYTGWIVDKVDEVFKGELDDAERKNSYPEPA</sequence>